<accession>A0A1Z4LK42</accession>
<dbReference type="InterPro" id="IPR019660">
    <property type="entry name" value="Put_sensory_transdc_reg_YbjN"/>
</dbReference>
<dbReference type="Pfam" id="PF10722">
    <property type="entry name" value="YbjN"/>
    <property type="match status" value="1"/>
</dbReference>
<proteinExistence type="predicted"/>
<sequence>MQNPTSEEQLQQTLRTYLETWAKENLPEFDELGSDTSTETLEEITKSLEKLAETEFEAITQNATFEFIDAIETTFQEWAKTAREELNPDATSSQLIYKAVLNFFKTEEWEFVEEEDELILYMNFKGENGEWVCLAKVIEVENQFIFYSLYPQAVPQDKRLAIAEFITRVNYGTVLGNFELDFDDGEIRYKTSIDVEGDNLSFALIKQMVYANVMMMDEYLPGIMAVIEGEVEVKEAISLVES</sequence>
<dbReference type="EMBL" id="AP018227">
    <property type="protein sequence ID" value="BAY81539.1"/>
    <property type="molecule type" value="Genomic_DNA"/>
</dbReference>
<name>A0A1Z4LK42_9CYAN</name>
<dbReference type="AlphaFoldDB" id="A0A1Z4LK42"/>
<organism evidence="1 2">
    <name type="scientific">Calothrix parasitica NIES-267</name>
    <dbReference type="NCBI Taxonomy" id="1973488"/>
    <lineage>
        <taxon>Bacteria</taxon>
        <taxon>Bacillati</taxon>
        <taxon>Cyanobacteriota</taxon>
        <taxon>Cyanophyceae</taxon>
        <taxon>Nostocales</taxon>
        <taxon>Calotrichaceae</taxon>
        <taxon>Calothrix</taxon>
    </lineage>
</organism>
<dbReference type="Proteomes" id="UP000218418">
    <property type="component" value="Chromosome"/>
</dbReference>
<gene>
    <name evidence="1" type="ORF">NIES267_10160</name>
</gene>
<evidence type="ECO:0000313" key="1">
    <source>
        <dbReference type="EMBL" id="BAY81539.1"/>
    </source>
</evidence>
<evidence type="ECO:0000313" key="2">
    <source>
        <dbReference type="Proteomes" id="UP000218418"/>
    </source>
</evidence>
<reference evidence="1 2" key="1">
    <citation type="submission" date="2017-06" db="EMBL/GenBank/DDBJ databases">
        <title>Genome sequencing of cyanobaciteial culture collection at National Institute for Environmental Studies (NIES).</title>
        <authorList>
            <person name="Hirose Y."/>
            <person name="Shimura Y."/>
            <person name="Fujisawa T."/>
            <person name="Nakamura Y."/>
            <person name="Kawachi M."/>
        </authorList>
    </citation>
    <scope>NUCLEOTIDE SEQUENCE [LARGE SCALE GENOMIC DNA]</scope>
    <source>
        <strain evidence="1 2">NIES-267</strain>
    </source>
</reference>
<keyword evidence="2" id="KW-1185">Reference proteome</keyword>
<evidence type="ECO:0008006" key="3">
    <source>
        <dbReference type="Google" id="ProtNLM"/>
    </source>
</evidence>
<protein>
    <recommendedName>
        <fullName evidence="3">YbjN domain-containing protein</fullName>
    </recommendedName>
</protein>
<dbReference type="CDD" id="cd17033">
    <property type="entry name" value="DR1245-like"/>
    <property type="match status" value="1"/>
</dbReference>
<dbReference type="OrthoDB" id="5192220at2"/>